<dbReference type="EMBL" id="CP016809">
    <property type="protein sequence ID" value="ANY71999.1"/>
    <property type="molecule type" value="Genomic_DNA"/>
</dbReference>
<feature type="domain" description="Histidine kinase" evidence="8">
    <location>
        <begin position="464"/>
        <end position="572"/>
    </location>
</feature>
<evidence type="ECO:0000256" key="2">
    <source>
        <dbReference type="ARBA" id="ARBA00022741"/>
    </source>
</evidence>
<keyword evidence="3 9" id="KW-0418">Kinase</keyword>
<protein>
    <submittedName>
        <fullName evidence="9">Histidine kinase</fullName>
    </submittedName>
</protein>
<dbReference type="KEGG" id="pib:BBD41_05010"/>
<dbReference type="Gene3D" id="3.30.565.10">
    <property type="entry name" value="Histidine kinase-like ATPase, C-terminal domain"/>
    <property type="match status" value="1"/>
</dbReference>
<evidence type="ECO:0000313" key="9">
    <source>
        <dbReference type="EMBL" id="ANY71999.1"/>
    </source>
</evidence>
<dbReference type="InterPro" id="IPR036890">
    <property type="entry name" value="HATPase_C_sf"/>
</dbReference>
<dbReference type="InterPro" id="IPR003594">
    <property type="entry name" value="HATPase_dom"/>
</dbReference>
<evidence type="ECO:0000256" key="6">
    <source>
        <dbReference type="SAM" id="Coils"/>
    </source>
</evidence>
<dbReference type="PANTHER" id="PTHR34220:SF7">
    <property type="entry name" value="SENSOR HISTIDINE KINASE YPDA"/>
    <property type="match status" value="1"/>
</dbReference>
<dbReference type="InterPro" id="IPR010559">
    <property type="entry name" value="Sig_transdc_His_kin_internal"/>
</dbReference>
<accession>A0A1B2DW98</accession>
<keyword evidence="7" id="KW-1133">Transmembrane helix</keyword>
<sequence>MVKSLYNKPYPIRHYVKIMLFISIFALVVDLVISFASIFIVKQQSTRYLQDTANLYIQQINHDFAYINHYMGWTLANDESVKMLDAKDTEYVDFIEASERVHKRFNELQKNYGQGYNFFFYLKEQDFFQNYAPMSVTYSEFLEIKEQIVSLTDTKNVYETFYSNWKPIRVRDTHYIVNIVPYHNRYLICLISADDLIRPLRELNLGEEGYVSLIGPGGEAISGPAAGDDPQAPVSAAAASLLRFPPSTTTVTKEFSNASFHVQLVIQFGMFEKIMIAQLLIMLLFVVLTCTLSVVMLYFKKKVLKPIQNFSENLRRIHEDSESLDFRSSEITELEQVNSQFKHLIEQIKKFKIEMYEQELEKQRIQLNYMKLQINPHFFLNCLTNIYSMAQMQMYKEIEYMSLSTSKYFRYIFQSGDDLVRLGDEIEHVRIYLEIQKHRYQGAFMYRIAGMTDDLSGLKIPPLLLQTFIENAVKYAVSRTQTLLITLDVALQTEEEHTRLRIEISDTGPGFPPDILEHLQNGRPLMQSGGKRIGIMNTLQRLELIYQHRARAFFENREDGGARITLELPLLLSDATLKGAER</sequence>
<dbReference type="InterPro" id="IPR050640">
    <property type="entry name" value="Bact_2-comp_sensor_kinase"/>
</dbReference>
<name>A0A1B2DW98_9BACL</name>
<evidence type="ECO:0000256" key="4">
    <source>
        <dbReference type="ARBA" id="ARBA00022840"/>
    </source>
</evidence>
<evidence type="ECO:0000259" key="8">
    <source>
        <dbReference type="PROSITE" id="PS50109"/>
    </source>
</evidence>
<dbReference type="GO" id="GO:0016020">
    <property type="term" value="C:membrane"/>
    <property type="evidence" value="ECO:0007669"/>
    <property type="project" value="InterPro"/>
</dbReference>
<feature type="transmembrane region" description="Helical" evidence="7">
    <location>
        <begin position="279"/>
        <end position="299"/>
    </location>
</feature>
<keyword evidence="7" id="KW-0472">Membrane</keyword>
<proteinExistence type="predicted"/>
<reference evidence="9" key="1">
    <citation type="submission" date="2016-08" db="EMBL/GenBank/DDBJ databases">
        <title>Complete Genome Seqeunce of Paenibacillus sp. nov. IHBB 9852 from high altitute lake of Indian trans-Himalayas.</title>
        <authorList>
            <person name="Kiran S."/>
            <person name="Swarnkar M.K."/>
            <person name="Rana A."/>
            <person name="Tewari R."/>
            <person name="Gulati A."/>
        </authorList>
    </citation>
    <scope>NUCLEOTIDE SEQUENCE [LARGE SCALE GENOMIC DNA]</scope>
    <source>
        <strain evidence="9">IHBB 9852</strain>
    </source>
</reference>
<evidence type="ECO:0000256" key="1">
    <source>
        <dbReference type="ARBA" id="ARBA00022679"/>
    </source>
</evidence>
<dbReference type="AlphaFoldDB" id="A0A1B2DW98"/>
<dbReference type="GO" id="GO:0000155">
    <property type="term" value="F:phosphorelay sensor kinase activity"/>
    <property type="evidence" value="ECO:0007669"/>
    <property type="project" value="InterPro"/>
</dbReference>
<keyword evidence="5" id="KW-0902">Two-component regulatory system</keyword>
<organism evidence="9">
    <name type="scientific">Paenibacillus ihbetae</name>
    <dbReference type="NCBI Taxonomy" id="1870820"/>
    <lineage>
        <taxon>Bacteria</taxon>
        <taxon>Bacillati</taxon>
        <taxon>Bacillota</taxon>
        <taxon>Bacilli</taxon>
        <taxon>Bacillales</taxon>
        <taxon>Paenibacillaceae</taxon>
        <taxon>Paenibacillus</taxon>
    </lineage>
</organism>
<keyword evidence="1" id="KW-0808">Transferase</keyword>
<dbReference type="PANTHER" id="PTHR34220">
    <property type="entry name" value="SENSOR HISTIDINE KINASE YPDA"/>
    <property type="match status" value="1"/>
</dbReference>
<feature type="transmembrane region" description="Helical" evidence="7">
    <location>
        <begin position="20"/>
        <end position="41"/>
    </location>
</feature>
<keyword evidence="7" id="KW-0812">Transmembrane</keyword>
<dbReference type="SUPFAM" id="SSF55874">
    <property type="entry name" value="ATPase domain of HSP90 chaperone/DNA topoisomerase II/histidine kinase"/>
    <property type="match status" value="1"/>
</dbReference>
<dbReference type="GO" id="GO:0005524">
    <property type="term" value="F:ATP binding"/>
    <property type="evidence" value="ECO:0007669"/>
    <property type="project" value="UniProtKB-KW"/>
</dbReference>
<dbReference type="Pfam" id="PF02518">
    <property type="entry name" value="HATPase_c"/>
    <property type="match status" value="1"/>
</dbReference>
<dbReference type="RefSeq" id="WP_099476888.1">
    <property type="nucleotide sequence ID" value="NZ_CP016809.1"/>
</dbReference>
<keyword evidence="2" id="KW-0547">Nucleotide-binding</keyword>
<keyword evidence="4" id="KW-0067">ATP-binding</keyword>
<dbReference type="Pfam" id="PF06580">
    <property type="entry name" value="His_kinase"/>
    <property type="match status" value="1"/>
</dbReference>
<dbReference type="InterPro" id="IPR005467">
    <property type="entry name" value="His_kinase_dom"/>
</dbReference>
<dbReference type="PROSITE" id="PS50109">
    <property type="entry name" value="HIS_KIN"/>
    <property type="match status" value="1"/>
</dbReference>
<evidence type="ECO:0000256" key="7">
    <source>
        <dbReference type="SAM" id="Phobius"/>
    </source>
</evidence>
<evidence type="ECO:0000256" key="5">
    <source>
        <dbReference type="ARBA" id="ARBA00023012"/>
    </source>
</evidence>
<feature type="coiled-coil region" evidence="6">
    <location>
        <begin position="334"/>
        <end position="373"/>
    </location>
</feature>
<keyword evidence="6" id="KW-0175">Coiled coil</keyword>
<evidence type="ECO:0000256" key="3">
    <source>
        <dbReference type="ARBA" id="ARBA00022777"/>
    </source>
</evidence>
<gene>
    <name evidence="9" type="ORF">BBD41_05010</name>
</gene>